<evidence type="ECO:0000313" key="2">
    <source>
        <dbReference type="EMBL" id="SEQ17241.1"/>
    </source>
</evidence>
<feature type="signal peptide" evidence="1">
    <location>
        <begin position="1"/>
        <end position="17"/>
    </location>
</feature>
<reference evidence="2 3" key="1">
    <citation type="submission" date="2016-10" db="EMBL/GenBank/DDBJ databases">
        <authorList>
            <person name="de Groot N.N."/>
        </authorList>
    </citation>
    <scope>NUCLEOTIDE SEQUENCE [LARGE SCALE GENOMIC DNA]</scope>
    <source>
        <strain evidence="2 3">DSM 27078</strain>
    </source>
</reference>
<sequence>MKKYFLLILLAFLNLNAQNNSILKYTKRNVECEDKWVVFPQSKDSTYIFGFIYIDSQAGLTFNYEGSFKIENDGKFILIEQKDIKHGLKVRLEPDDSKFAEVPEAKYSELKIKKIPDWLSVYKDGEGTIERLYRWGYLYNGYGECEKALTFLLEAEKKNPNFEGLQVEIAYAYNHLGKYELAELSLNKAIKFNSKDCYVLKELAYTYTKQKKYDKGVQILDKMKKTCSEETTYIIETAYNFALEYYLVKDKKNFLKWKEEVLKLSTKENVYTKNVVIMENELNK</sequence>
<keyword evidence="3" id="KW-1185">Reference proteome</keyword>
<dbReference type="SMART" id="SM00028">
    <property type="entry name" value="TPR"/>
    <property type="match status" value="3"/>
</dbReference>
<gene>
    <name evidence="2" type="ORF">SAMN05444005_10882</name>
</gene>
<evidence type="ECO:0000313" key="3">
    <source>
        <dbReference type="Proteomes" id="UP000198648"/>
    </source>
</evidence>
<accession>A0A1H9DUZ7</accession>
<organism evidence="2 3">
    <name type="scientific">Flavobacterium urocaniciphilum</name>
    <dbReference type="NCBI Taxonomy" id="1299341"/>
    <lineage>
        <taxon>Bacteria</taxon>
        <taxon>Pseudomonadati</taxon>
        <taxon>Bacteroidota</taxon>
        <taxon>Flavobacteriia</taxon>
        <taxon>Flavobacteriales</taxon>
        <taxon>Flavobacteriaceae</taxon>
        <taxon>Flavobacterium</taxon>
    </lineage>
</organism>
<dbReference type="OrthoDB" id="672063at2"/>
<dbReference type="RefSeq" id="WP_091469775.1">
    <property type="nucleotide sequence ID" value="NZ_FOEI01000008.1"/>
</dbReference>
<evidence type="ECO:0000256" key="1">
    <source>
        <dbReference type="SAM" id="SignalP"/>
    </source>
</evidence>
<dbReference type="InterPro" id="IPR011990">
    <property type="entry name" value="TPR-like_helical_dom_sf"/>
</dbReference>
<dbReference type="EMBL" id="FOEI01000008">
    <property type="protein sequence ID" value="SEQ17241.1"/>
    <property type="molecule type" value="Genomic_DNA"/>
</dbReference>
<dbReference type="Proteomes" id="UP000198648">
    <property type="component" value="Unassembled WGS sequence"/>
</dbReference>
<protein>
    <submittedName>
        <fullName evidence="2">Uncharacterized protein</fullName>
    </submittedName>
</protein>
<dbReference type="Gene3D" id="1.25.40.10">
    <property type="entry name" value="Tetratricopeptide repeat domain"/>
    <property type="match status" value="1"/>
</dbReference>
<keyword evidence="1" id="KW-0732">Signal</keyword>
<feature type="chain" id="PRO_5011709297" evidence="1">
    <location>
        <begin position="18"/>
        <end position="284"/>
    </location>
</feature>
<dbReference type="STRING" id="1299341.SAMN05444005_10882"/>
<dbReference type="SUPFAM" id="SSF48452">
    <property type="entry name" value="TPR-like"/>
    <property type="match status" value="1"/>
</dbReference>
<name>A0A1H9DUZ7_9FLAO</name>
<dbReference type="InterPro" id="IPR019734">
    <property type="entry name" value="TPR_rpt"/>
</dbReference>
<dbReference type="AlphaFoldDB" id="A0A1H9DUZ7"/>
<proteinExistence type="predicted"/>